<dbReference type="AlphaFoldDB" id="A0A4R7FFE3"/>
<dbReference type="Pfam" id="PF00534">
    <property type="entry name" value="Glycos_transf_1"/>
    <property type="match status" value="1"/>
</dbReference>
<evidence type="ECO:0000256" key="1">
    <source>
        <dbReference type="ARBA" id="ARBA00021292"/>
    </source>
</evidence>
<organism evidence="7 8">
    <name type="scientific">Amnibacterium kyonggiense</name>
    <dbReference type="NCBI Taxonomy" id="595671"/>
    <lineage>
        <taxon>Bacteria</taxon>
        <taxon>Bacillati</taxon>
        <taxon>Actinomycetota</taxon>
        <taxon>Actinomycetes</taxon>
        <taxon>Micrococcales</taxon>
        <taxon>Microbacteriaceae</taxon>
        <taxon>Amnibacterium</taxon>
    </lineage>
</organism>
<dbReference type="Proteomes" id="UP000295344">
    <property type="component" value="Unassembled WGS sequence"/>
</dbReference>
<comment type="caution">
    <text evidence="7">The sequence shown here is derived from an EMBL/GenBank/DDBJ whole genome shotgun (WGS) entry which is preliminary data.</text>
</comment>
<dbReference type="InterPro" id="IPR028098">
    <property type="entry name" value="Glyco_trans_4-like_N"/>
</dbReference>
<dbReference type="GO" id="GO:0016757">
    <property type="term" value="F:glycosyltransferase activity"/>
    <property type="evidence" value="ECO:0007669"/>
    <property type="project" value="UniProtKB-KW"/>
</dbReference>
<accession>A0A4R7FFE3</accession>
<keyword evidence="2" id="KW-0328">Glycosyltransferase</keyword>
<feature type="domain" description="Glycosyl transferase family 1" evidence="5">
    <location>
        <begin position="185"/>
        <end position="344"/>
    </location>
</feature>
<dbReference type="Gene3D" id="3.40.50.2000">
    <property type="entry name" value="Glycogen Phosphorylase B"/>
    <property type="match status" value="2"/>
</dbReference>
<keyword evidence="4" id="KW-0812">Transmembrane</keyword>
<feature type="transmembrane region" description="Helical" evidence="4">
    <location>
        <begin position="84"/>
        <end position="104"/>
    </location>
</feature>
<sequence length="363" mass="39936">MTTILQCMASVRPSAGGPSTSSRALAEALRSQGARVVTVGHNDSDRSSDTEAGVVKLPIRHRGLQFSFAYFAWLVANTRKFDFVLIYSLFLPHSILCSLVCWAFRVPYAVRPHGSLNTSDLSRHRFRKMAYLRTFGRFTLHFARFIFCTGVAEAQQAQIWTNTRTVVIPLGIDWATLPSSPVHSADSASILFLGRITEKKGVDILLRALHLLQKDGYAFRARIVGSDDDGLLANYRALSDSLDLRETVEFLPFAGPDHRRKYLREASVFALPSKDENFGIAVAEALGSGLPVVLTPGVSHASAVEEVRAGVVTDRSPEAVAAGIASIFDLSAQEYQSMSRSARRLAETRFSWPSTAQMLLDEI</sequence>
<dbReference type="InterPro" id="IPR001296">
    <property type="entry name" value="Glyco_trans_1"/>
</dbReference>
<dbReference type="OrthoDB" id="3171021at2"/>
<gene>
    <name evidence="7" type="ORF">CLV52_3433</name>
</gene>
<dbReference type="PANTHER" id="PTHR45947:SF3">
    <property type="entry name" value="SULFOQUINOVOSYL TRANSFERASE SQD2"/>
    <property type="match status" value="1"/>
</dbReference>
<evidence type="ECO:0000256" key="2">
    <source>
        <dbReference type="ARBA" id="ARBA00022676"/>
    </source>
</evidence>
<dbReference type="Pfam" id="PF13579">
    <property type="entry name" value="Glyco_trans_4_4"/>
    <property type="match status" value="1"/>
</dbReference>
<evidence type="ECO:0000259" key="6">
    <source>
        <dbReference type="Pfam" id="PF13579"/>
    </source>
</evidence>
<keyword evidence="3 7" id="KW-0808">Transferase</keyword>
<keyword evidence="8" id="KW-1185">Reference proteome</keyword>
<name>A0A4R7FFE3_9MICO</name>
<evidence type="ECO:0000256" key="3">
    <source>
        <dbReference type="ARBA" id="ARBA00022679"/>
    </source>
</evidence>
<evidence type="ECO:0000313" key="7">
    <source>
        <dbReference type="EMBL" id="TDS74911.1"/>
    </source>
</evidence>
<feature type="domain" description="Glycosyltransferase subfamily 4-like N-terminal" evidence="6">
    <location>
        <begin position="16"/>
        <end position="171"/>
    </location>
</feature>
<proteinExistence type="predicted"/>
<dbReference type="EMBL" id="SOAM01000004">
    <property type="protein sequence ID" value="TDS74911.1"/>
    <property type="molecule type" value="Genomic_DNA"/>
</dbReference>
<dbReference type="PANTHER" id="PTHR45947">
    <property type="entry name" value="SULFOQUINOVOSYL TRANSFERASE SQD2"/>
    <property type="match status" value="1"/>
</dbReference>
<keyword evidence="4" id="KW-0472">Membrane</keyword>
<evidence type="ECO:0000256" key="4">
    <source>
        <dbReference type="SAM" id="Phobius"/>
    </source>
</evidence>
<dbReference type="InterPro" id="IPR050194">
    <property type="entry name" value="Glycosyltransferase_grp1"/>
</dbReference>
<dbReference type="GO" id="GO:1901137">
    <property type="term" value="P:carbohydrate derivative biosynthetic process"/>
    <property type="evidence" value="ECO:0007669"/>
    <property type="project" value="UniProtKB-ARBA"/>
</dbReference>
<keyword evidence="4" id="KW-1133">Transmembrane helix</keyword>
<evidence type="ECO:0000313" key="8">
    <source>
        <dbReference type="Proteomes" id="UP000295344"/>
    </source>
</evidence>
<reference evidence="7 8" key="1">
    <citation type="submission" date="2019-03" db="EMBL/GenBank/DDBJ databases">
        <title>Genomic Encyclopedia of Archaeal and Bacterial Type Strains, Phase II (KMG-II): from individual species to whole genera.</title>
        <authorList>
            <person name="Goeker M."/>
        </authorList>
    </citation>
    <scope>NUCLEOTIDE SEQUENCE [LARGE SCALE GENOMIC DNA]</scope>
    <source>
        <strain evidence="7 8">DSM 24782</strain>
    </source>
</reference>
<protein>
    <recommendedName>
        <fullName evidence="1">D-inositol 3-phosphate glycosyltransferase</fullName>
    </recommendedName>
</protein>
<evidence type="ECO:0000259" key="5">
    <source>
        <dbReference type="Pfam" id="PF00534"/>
    </source>
</evidence>
<dbReference type="SUPFAM" id="SSF53756">
    <property type="entry name" value="UDP-Glycosyltransferase/glycogen phosphorylase"/>
    <property type="match status" value="1"/>
</dbReference>